<gene>
    <name evidence="3" type="ORF">TAPDE_000394</name>
</gene>
<keyword evidence="4" id="KW-1185">Reference proteome</keyword>
<accession>R4X6Z1</accession>
<evidence type="ECO:0000313" key="4">
    <source>
        <dbReference type="Proteomes" id="UP000013776"/>
    </source>
</evidence>
<dbReference type="EMBL" id="CAHR02000011">
    <property type="protein sequence ID" value="CCG80766.1"/>
    <property type="molecule type" value="Genomic_DNA"/>
</dbReference>
<dbReference type="Pfam" id="PF00168">
    <property type="entry name" value="C2"/>
    <property type="match status" value="1"/>
</dbReference>
<comment type="caution">
    <text evidence="3">The sequence shown here is derived from an EMBL/GenBank/DDBJ whole genome shotgun (WGS) entry which is preliminary data.</text>
</comment>
<dbReference type="AlphaFoldDB" id="R4X6Z1"/>
<protein>
    <recommendedName>
        <fullName evidence="2">C2 domain-containing protein</fullName>
    </recommendedName>
</protein>
<name>R4X6Z1_TAPDE</name>
<feature type="compositionally biased region" description="Low complexity" evidence="1">
    <location>
        <begin position="479"/>
        <end position="491"/>
    </location>
</feature>
<dbReference type="eggNOG" id="ENOG502S2KW">
    <property type="taxonomic scope" value="Eukaryota"/>
</dbReference>
<organism evidence="3 4">
    <name type="scientific">Taphrina deformans (strain PYCC 5710 / ATCC 11124 / CBS 356.35 / IMI 108563 / JCM 9778 / NBRC 8474)</name>
    <name type="common">Peach leaf curl fungus</name>
    <name type="synonym">Lalaria deformans</name>
    <dbReference type="NCBI Taxonomy" id="1097556"/>
    <lineage>
        <taxon>Eukaryota</taxon>
        <taxon>Fungi</taxon>
        <taxon>Dikarya</taxon>
        <taxon>Ascomycota</taxon>
        <taxon>Taphrinomycotina</taxon>
        <taxon>Taphrinomycetes</taxon>
        <taxon>Taphrinales</taxon>
        <taxon>Taphrinaceae</taxon>
        <taxon>Taphrina</taxon>
    </lineage>
</organism>
<dbReference type="GO" id="GO:0010628">
    <property type="term" value="P:positive regulation of gene expression"/>
    <property type="evidence" value="ECO:0007669"/>
    <property type="project" value="TreeGrafter"/>
</dbReference>
<feature type="region of interest" description="Disordered" evidence="1">
    <location>
        <begin position="452"/>
        <end position="507"/>
    </location>
</feature>
<evidence type="ECO:0000259" key="2">
    <source>
        <dbReference type="PROSITE" id="PS50004"/>
    </source>
</evidence>
<feature type="domain" description="C2" evidence="2">
    <location>
        <begin position="1"/>
        <end position="115"/>
    </location>
</feature>
<dbReference type="STRING" id="1097556.R4X6Z1"/>
<evidence type="ECO:0000313" key="3">
    <source>
        <dbReference type="EMBL" id="CCG80766.1"/>
    </source>
</evidence>
<dbReference type="Gene3D" id="2.60.40.150">
    <property type="entry name" value="C2 domain"/>
    <property type="match status" value="1"/>
</dbReference>
<dbReference type="PANTHER" id="PTHR47800:SF5">
    <property type="entry name" value="FER-1-LIKE PROTEIN 6"/>
    <property type="match status" value="1"/>
</dbReference>
<feature type="compositionally biased region" description="Basic and acidic residues" evidence="1">
    <location>
        <begin position="494"/>
        <end position="507"/>
    </location>
</feature>
<dbReference type="VEuPathDB" id="FungiDB:TAPDE_000394"/>
<sequence length="507" mass="57733">MATYEIQLQFVSAFHVPVGDFFNGSSDPYIQAIINHKTDDELYFRTSTCRSTRDPKWQKEDTWHLGGIKEGTHVKIRMLDEDPRKMDNDRIGVSELRLEGLEQLCGQKEGKEIELKVQKRKASVKVYILTYTYSWLGAQDLKSQASRIKVKLTVKRDEKERKRPCLIGPIRYDIHFSPILGRLAHTKSDGSKVECFLGYQMHLRDVPDCRFPYTKKRSEIVMMYSSGIRGALIRRALRSQHSTIYGFDSRTIVSSADPDDAAARFLEMTDAASQTEKKMFTYAITPDGCIHFTRTGEQFAINHLSKHAMHSNAAKEVVYSGEFFFVEKGVDNDDQEAEHTESPAQTIIKDDELVMKIRNGAENIKRLQDDAAQHTRTRDKIRTKAKLMFHKSDNSKKNPSEKHASEHHHKVSDFTLVIDNSSGTFMPDAKDLPKLQKFLESNFPGLKIKALAQDDPKLKEAKKTRKLQDDDGPVYGQGSMSSSSSSSISFSDPAKPEHRHPEFHATN</sequence>
<feature type="compositionally biased region" description="Basic and acidic residues" evidence="1">
    <location>
        <begin position="452"/>
        <end position="469"/>
    </location>
</feature>
<dbReference type="PROSITE" id="PS50004">
    <property type="entry name" value="C2"/>
    <property type="match status" value="1"/>
</dbReference>
<feature type="compositionally biased region" description="Basic and acidic residues" evidence="1">
    <location>
        <begin position="390"/>
        <end position="404"/>
    </location>
</feature>
<feature type="region of interest" description="Disordered" evidence="1">
    <location>
        <begin position="390"/>
        <end position="409"/>
    </location>
</feature>
<dbReference type="InterPro" id="IPR035892">
    <property type="entry name" value="C2_domain_sf"/>
</dbReference>
<dbReference type="SUPFAM" id="SSF49562">
    <property type="entry name" value="C2 domain (Calcium/lipid-binding domain, CaLB)"/>
    <property type="match status" value="1"/>
</dbReference>
<dbReference type="InterPro" id="IPR000008">
    <property type="entry name" value="C2_dom"/>
</dbReference>
<evidence type="ECO:0000256" key="1">
    <source>
        <dbReference type="SAM" id="MobiDB-lite"/>
    </source>
</evidence>
<proteinExistence type="predicted"/>
<dbReference type="OrthoDB" id="73919at2759"/>
<reference evidence="3 4" key="1">
    <citation type="journal article" date="2013" name="MBio">
        <title>Genome sequencing of the plant pathogen Taphrina deformans, the causal agent of peach leaf curl.</title>
        <authorList>
            <person name="Cisse O.H."/>
            <person name="Almeida J.M.G.C.F."/>
            <person name="Fonseca A."/>
            <person name="Kumar A.A."/>
            <person name="Salojaervi J."/>
            <person name="Overmyer K."/>
            <person name="Hauser P.M."/>
            <person name="Pagni M."/>
        </authorList>
    </citation>
    <scope>NUCLEOTIDE SEQUENCE [LARGE SCALE GENOMIC DNA]</scope>
    <source>
        <strain evidence="4">PYCC 5710 / ATCC 11124 / CBS 356.35 / IMI 108563 / JCM 9778 / NBRC 8474</strain>
    </source>
</reference>
<dbReference type="PANTHER" id="PTHR47800">
    <property type="entry name" value="C2 DOMAIN-CONTAINING PROTEIN"/>
    <property type="match status" value="1"/>
</dbReference>
<dbReference type="Proteomes" id="UP000013776">
    <property type="component" value="Unassembled WGS sequence"/>
</dbReference>